<reference evidence="1" key="3">
    <citation type="submission" date="2022-06" db="UniProtKB">
        <authorList>
            <consortium name="EnsemblPlants"/>
        </authorList>
    </citation>
    <scope>IDENTIFICATION</scope>
</reference>
<proteinExistence type="predicted"/>
<protein>
    <submittedName>
        <fullName evidence="1">Uncharacterized protein</fullName>
    </submittedName>
</protein>
<sequence length="119" mass="13733">MNFIKIYTTYIIAHKHHTQCTHKREHAHTHQCRNTHISMFPMPHLGRTHRALVPGHRGRKDTWQLRRQTGGGTPCSAFMDKLEALVQALNGLRRPHLTKTSMCRSMSQKARLPRLGPLP</sequence>
<dbReference type="Proteomes" id="UP000015106">
    <property type="component" value="Chromosome 6"/>
</dbReference>
<reference evidence="2" key="1">
    <citation type="journal article" date="2013" name="Nature">
        <title>Draft genome of the wheat A-genome progenitor Triticum urartu.</title>
        <authorList>
            <person name="Ling H.Q."/>
            <person name="Zhao S."/>
            <person name="Liu D."/>
            <person name="Wang J."/>
            <person name="Sun H."/>
            <person name="Zhang C."/>
            <person name="Fan H."/>
            <person name="Li D."/>
            <person name="Dong L."/>
            <person name="Tao Y."/>
            <person name="Gao C."/>
            <person name="Wu H."/>
            <person name="Li Y."/>
            <person name="Cui Y."/>
            <person name="Guo X."/>
            <person name="Zheng S."/>
            <person name="Wang B."/>
            <person name="Yu K."/>
            <person name="Liang Q."/>
            <person name="Yang W."/>
            <person name="Lou X."/>
            <person name="Chen J."/>
            <person name="Feng M."/>
            <person name="Jian J."/>
            <person name="Zhang X."/>
            <person name="Luo G."/>
            <person name="Jiang Y."/>
            <person name="Liu J."/>
            <person name="Wang Z."/>
            <person name="Sha Y."/>
            <person name="Zhang B."/>
            <person name="Wu H."/>
            <person name="Tang D."/>
            <person name="Shen Q."/>
            <person name="Xue P."/>
            <person name="Zou S."/>
            <person name="Wang X."/>
            <person name="Liu X."/>
            <person name="Wang F."/>
            <person name="Yang Y."/>
            <person name="An X."/>
            <person name="Dong Z."/>
            <person name="Zhang K."/>
            <person name="Zhang X."/>
            <person name="Luo M.C."/>
            <person name="Dvorak J."/>
            <person name="Tong Y."/>
            <person name="Wang J."/>
            <person name="Yang H."/>
            <person name="Li Z."/>
            <person name="Wang D."/>
            <person name="Zhang A."/>
            <person name="Wang J."/>
        </authorList>
    </citation>
    <scope>NUCLEOTIDE SEQUENCE</scope>
    <source>
        <strain evidence="2">cv. G1812</strain>
    </source>
</reference>
<dbReference type="AlphaFoldDB" id="A0A8R7UQE5"/>
<evidence type="ECO:0000313" key="1">
    <source>
        <dbReference type="EnsemblPlants" id="TuG1812G0600000460.01.T01"/>
    </source>
</evidence>
<name>A0A8R7UQE5_TRIUA</name>
<dbReference type="EnsemblPlants" id="TuG1812G0600000460.01.T01">
    <property type="protein sequence ID" value="TuG1812G0600000460.01.T01"/>
    <property type="gene ID" value="TuG1812G0600000460.01"/>
</dbReference>
<organism evidence="1 2">
    <name type="scientific">Triticum urartu</name>
    <name type="common">Red wild einkorn</name>
    <name type="synonym">Crithodium urartu</name>
    <dbReference type="NCBI Taxonomy" id="4572"/>
    <lineage>
        <taxon>Eukaryota</taxon>
        <taxon>Viridiplantae</taxon>
        <taxon>Streptophyta</taxon>
        <taxon>Embryophyta</taxon>
        <taxon>Tracheophyta</taxon>
        <taxon>Spermatophyta</taxon>
        <taxon>Magnoliopsida</taxon>
        <taxon>Liliopsida</taxon>
        <taxon>Poales</taxon>
        <taxon>Poaceae</taxon>
        <taxon>BOP clade</taxon>
        <taxon>Pooideae</taxon>
        <taxon>Triticodae</taxon>
        <taxon>Triticeae</taxon>
        <taxon>Triticinae</taxon>
        <taxon>Triticum</taxon>
    </lineage>
</organism>
<accession>A0A8R7UQE5</accession>
<reference evidence="1" key="2">
    <citation type="submission" date="2018-03" db="EMBL/GenBank/DDBJ databases">
        <title>The Triticum urartu genome reveals the dynamic nature of wheat genome evolution.</title>
        <authorList>
            <person name="Ling H."/>
            <person name="Ma B."/>
            <person name="Shi X."/>
            <person name="Liu H."/>
            <person name="Dong L."/>
            <person name="Sun H."/>
            <person name="Cao Y."/>
            <person name="Gao Q."/>
            <person name="Zheng S."/>
            <person name="Li Y."/>
            <person name="Yu Y."/>
            <person name="Du H."/>
            <person name="Qi M."/>
            <person name="Li Y."/>
            <person name="Yu H."/>
            <person name="Cui Y."/>
            <person name="Wang N."/>
            <person name="Chen C."/>
            <person name="Wu H."/>
            <person name="Zhao Y."/>
            <person name="Zhang J."/>
            <person name="Li Y."/>
            <person name="Zhou W."/>
            <person name="Zhang B."/>
            <person name="Hu W."/>
            <person name="Eijk M."/>
            <person name="Tang J."/>
            <person name="Witsenboer H."/>
            <person name="Zhao S."/>
            <person name="Li Z."/>
            <person name="Zhang A."/>
            <person name="Wang D."/>
            <person name="Liang C."/>
        </authorList>
    </citation>
    <scope>NUCLEOTIDE SEQUENCE [LARGE SCALE GENOMIC DNA]</scope>
    <source>
        <strain evidence="1">cv. G1812</strain>
    </source>
</reference>
<evidence type="ECO:0000313" key="2">
    <source>
        <dbReference type="Proteomes" id="UP000015106"/>
    </source>
</evidence>
<dbReference type="Gramene" id="TuG1812G0600000460.01.T01">
    <property type="protein sequence ID" value="TuG1812G0600000460.01.T01"/>
    <property type="gene ID" value="TuG1812G0600000460.01"/>
</dbReference>
<keyword evidence="2" id="KW-1185">Reference proteome</keyword>